<feature type="domain" description="PpiC" evidence="7">
    <location>
        <begin position="140"/>
        <end position="250"/>
    </location>
</feature>
<dbReference type="InterPro" id="IPR050245">
    <property type="entry name" value="PrsA_foldase"/>
</dbReference>
<dbReference type="SUPFAM" id="SSF109998">
    <property type="entry name" value="Triger factor/SurA peptide-binding domain-like"/>
    <property type="match status" value="1"/>
</dbReference>
<evidence type="ECO:0000256" key="5">
    <source>
        <dbReference type="ARBA" id="ARBA00023235"/>
    </source>
</evidence>
<dbReference type="Proteomes" id="UP000625316">
    <property type="component" value="Unassembled WGS sequence"/>
</dbReference>
<comment type="catalytic activity">
    <reaction evidence="1">
        <text>[protein]-peptidylproline (omega=180) = [protein]-peptidylproline (omega=0)</text>
        <dbReference type="Rhea" id="RHEA:16237"/>
        <dbReference type="Rhea" id="RHEA-COMP:10747"/>
        <dbReference type="Rhea" id="RHEA-COMP:10748"/>
        <dbReference type="ChEBI" id="CHEBI:83833"/>
        <dbReference type="ChEBI" id="CHEBI:83834"/>
        <dbReference type="EC" id="5.2.1.8"/>
    </reaction>
</comment>
<proteinExistence type="predicted"/>
<evidence type="ECO:0000313" key="8">
    <source>
        <dbReference type="EMBL" id="MBE9030747.1"/>
    </source>
</evidence>
<dbReference type="Pfam" id="PF13145">
    <property type="entry name" value="Rotamase_2"/>
    <property type="match status" value="1"/>
</dbReference>
<keyword evidence="5 8" id="KW-0413">Isomerase</keyword>
<reference evidence="8" key="1">
    <citation type="submission" date="2020-10" db="EMBL/GenBank/DDBJ databases">
        <authorList>
            <person name="Castelo-Branco R."/>
            <person name="Eusebio N."/>
            <person name="Adriana R."/>
            <person name="Vieira A."/>
            <person name="Brugerolle De Fraissinette N."/>
            <person name="Rezende De Castro R."/>
            <person name="Schneider M.P."/>
            <person name="Vasconcelos V."/>
            <person name="Leao P.N."/>
        </authorList>
    </citation>
    <scope>NUCLEOTIDE SEQUENCE</scope>
    <source>
        <strain evidence="8">LEGE 11480</strain>
    </source>
</reference>
<gene>
    <name evidence="8" type="ORF">IQ266_13500</name>
</gene>
<dbReference type="PANTHER" id="PTHR47245">
    <property type="entry name" value="PEPTIDYLPROLYL ISOMERASE"/>
    <property type="match status" value="1"/>
</dbReference>
<evidence type="ECO:0000313" key="9">
    <source>
        <dbReference type="Proteomes" id="UP000625316"/>
    </source>
</evidence>
<keyword evidence="3" id="KW-0732">Signal</keyword>
<dbReference type="InterPro" id="IPR046357">
    <property type="entry name" value="PPIase_dom_sf"/>
</dbReference>
<feature type="region of interest" description="Disordered" evidence="6">
    <location>
        <begin position="1"/>
        <end position="27"/>
    </location>
</feature>
<name>A0A928VN99_9CYAN</name>
<evidence type="ECO:0000256" key="3">
    <source>
        <dbReference type="ARBA" id="ARBA00022729"/>
    </source>
</evidence>
<evidence type="ECO:0000256" key="6">
    <source>
        <dbReference type="SAM" id="MobiDB-lite"/>
    </source>
</evidence>
<evidence type="ECO:0000259" key="7">
    <source>
        <dbReference type="Pfam" id="PF13145"/>
    </source>
</evidence>
<dbReference type="EC" id="5.2.1.8" evidence="2"/>
<dbReference type="EMBL" id="JADEXQ010000043">
    <property type="protein sequence ID" value="MBE9030747.1"/>
    <property type="molecule type" value="Genomic_DNA"/>
</dbReference>
<dbReference type="InterPro" id="IPR000297">
    <property type="entry name" value="PPIase_PpiC"/>
</dbReference>
<dbReference type="AlphaFoldDB" id="A0A928VN99"/>
<evidence type="ECO:0000256" key="1">
    <source>
        <dbReference type="ARBA" id="ARBA00000971"/>
    </source>
</evidence>
<accession>A0A928VN99</accession>
<dbReference type="Gene3D" id="1.10.4030.10">
    <property type="entry name" value="Porin chaperone SurA, peptide-binding domain"/>
    <property type="match status" value="1"/>
</dbReference>
<dbReference type="InterPro" id="IPR027304">
    <property type="entry name" value="Trigger_fact/SurA_dom_sf"/>
</dbReference>
<dbReference type="GO" id="GO:0003755">
    <property type="term" value="F:peptidyl-prolyl cis-trans isomerase activity"/>
    <property type="evidence" value="ECO:0007669"/>
    <property type="project" value="UniProtKB-KW"/>
</dbReference>
<dbReference type="Gene3D" id="3.10.50.40">
    <property type="match status" value="1"/>
</dbReference>
<protein>
    <recommendedName>
        <fullName evidence="2">peptidylprolyl isomerase</fullName>
        <ecNumber evidence="2">5.2.1.8</ecNumber>
    </recommendedName>
</protein>
<keyword evidence="9" id="KW-1185">Reference proteome</keyword>
<evidence type="ECO:0000256" key="2">
    <source>
        <dbReference type="ARBA" id="ARBA00013194"/>
    </source>
</evidence>
<evidence type="ECO:0000256" key="4">
    <source>
        <dbReference type="ARBA" id="ARBA00023110"/>
    </source>
</evidence>
<dbReference type="PANTHER" id="PTHR47245:SF1">
    <property type="entry name" value="FOLDASE PROTEIN PRSA"/>
    <property type="match status" value="1"/>
</dbReference>
<dbReference type="RefSeq" id="WP_264325577.1">
    <property type="nucleotide sequence ID" value="NZ_JADEXQ010000043.1"/>
</dbReference>
<organism evidence="8 9">
    <name type="scientific">Romeriopsis navalis LEGE 11480</name>
    <dbReference type="NCBI Taxonomy" id="2777977"/>
    <lineage>
        <taxon>Bacteria</taxon>
        <taxon>Bacillati</taxon>
        <taxon>Cyanobacteriota</taxon>
        <taxon>Cyanophyceae</taxon>
        <taxon>Leptolyngbyales</taxon>
        <taxon>Leptolyngbyaceae</taxon>
        <taxon>Romeriopsis</taxon>
        <taxon>Romeriopsis navalis</taxon>
    </lineage>
</organism>
<sequence length="286" mass="32210">MSSATILPPQSATAHNTPNPSPQTGSSNIDLSSVAMLSVNGETVSLDQILRYYQLSGKLMPWLREVIEQHVIFQGIQNQSGIDVSLGEVEQRILDFRIAQNLQDSTPFQTWLEQQNLNFELFQMRVLLDIKLTKFKSVITAPKLEPFFQTQKSLLDEVEVTLVAIANEEFAHQVKQKIDQNETSFDQIVQEYAIADPLKVSVMKSGIRLGQLPESVRPQMQAAQVGDVVGPLTIENRWCIFRVEQLMPAKLEGQLKQTLETQLFQQWVGESVQKLSVEFTPSVINA</sequence>
<keyword evidence="4" id="KW-0697">Rotamase</keyword>
<dbReference type="SUPFAM" id="SSF54534">
    <property type="entry name" value="FKBP-like"/>
    <property type="match status" value="1"/>
</dbReference>
<comment type="caution">
    <text evidence="8">The sequence shown here is derived from an EMBL/GenBank/DDBJ whole genome shotgun (WGS) entry which is preliminary data.</text>
</comment>